<dbReference type="Proteomes" id="UP001432027">
    <property type="component" value="Unassembled WGS sequence"/>
</dbReference>
<comment type="caution">
    <text evidence="2">The sequence shown here is derived from an EMBL/GenBank/DDBJ whole genome shotgun (WGS) entry which is preliminary data.</text>
</comment>
<dbReference type="PANTHER" id="PTHR46273:SF14">
    <property type="entry name" value="G-PROTEIN COUPLED RECEPTOR DMSR-1"/>
    <property type="match status" value="1"/>
</dbReference>
<dbReference type="GO" id="GO:0005886">
    <property type="term" value="C:plasma membrane"/>
    <property type="evidence" value="ECO:0007669"/>
    <property type="project" value="TreeGrafter"/>
</dbReference>
<sequence length="86" mass="9759">MISTMISEIPQAILSILEGFLSSKIRDQLTSKIGLLVISLMLLTSSCNLFIYIFMSKKFREVAKNYVCFPCRKIRKMATSRQSSST</sequence>
<organism evidence="2 3">
    <name type="scientific">Pristionchus entomophagus</name>
    <dbReference type="NCBI Taxonomy" id="358040"/>
    <lineage>
        <taxon>Eukaryota</taxon>
        <taxon>Metazoa</taxon>
        <taxon>Ecdysozoa</taxon>
        <taxon>Nematoda</taxon>
        <taxon>Chromadorea</taxon>
        <taxon>Rhabditida</taxon>
        <taxon>Rhabditina</taxon>
        <taxon>Diplogasteromorpha</taxon>
        <taxon>Diplogasteroidea</taxon>
        <taxon>Neodiplogasteridae</taxon>
        <taxon>Pristionchus</taxon>
    </lineage>
</organism>
<dbReference type="InterPro" id="IPR053219">
    <property type="entry name" value="GPCR_Dmsr-1"/>
</dbReference>
<dbReference type="GO" id="GO:0008528">
    <property type="term" value="F:G protein-coupled peptide receptor activity"/>
    <property type="evidence" value="ECO:0007669"/>
    <property type="project" value="InterPro"/>
</dbReference>
<keyword evidence="3" id="KW-1185">Reference proteome</keyword>
<accession>A0AAV5TGR9</accession>
<evidence type="ECO:0008006" key="4">
    <source>
        <dbReference type="Google" id="ProtNLM"/>
    </source>
</evidence>
<proteinExistence type="predicted"/>
<dbReference type="SUPFAM" id="SSF81321">
    <property type="entry name" value="Family A G protein-coupled receptor-like"/>
    <property type="match status" value="1"/>
</dbReference>
<evidence type="ECO:0000256" key="1">
    <source>
        <dbReference type="SAM" id="Phobius"/>
    </source>
</evidence>
<dbReference type="AlphaFoldDB" id="A0AAV5TGR9"/>
<keyword evidence="1" id="KW-0472">Membrane</keyword>
<reference evidence="2" key="1">
    <citation type="submission" date="2023-10" db="EMBL/GenBank/DDBJ databases">
        <title>Genome assembly of Pristionchus species.</title>
        <authorList>
            <person name="Yoshida K."/>
            <person name="Sommer R.J."/>
        </authorList>
    </citation>
    <scope>NUCLEOTIDE SEQUENCE</scope>
    <source>
        <strain evidence="2">RS0144</strain>
    </source>
</reference>
<name>A0AAV5TGR9_9BILA</name>
<gene>
    <name evidence="2" type="ORF">PENTCL1PPCAC_15668</name>
</gene>
<dbReference type="Pfam" id="PF10324">
    <property type="entry name" value="7TM_GPCR_Srw"/>
    <property type="match status" value="1"/>
</dbReference>
<feature type="transmembrane region" description="Helical" evidence="1">
    <location>
        <begin position="33"/>
        <end position="55"/>
    </location>
</feature>
<keyword evidence="1" id="KW-0812">Transmembrane</keyword>
<dbReference type="EMBL" id="BTSX01000004">
    <property type="protein sequence ID" value="GMS93493.1"/>
    <property type="molecule type" value="Genomic_DNA"/>
</dbReference>
<dbReference type="Gene3D" id="1.20.1070.10">
    <property type="entry name" value="Rhodopsin 7-helix transmembrane proteins"/>
    <property type="match status" value="1"/>
</dbReference>
<protein>
    <recommendedName>
        <fullName evidence="4">G protein-coupled receptor</fullName>
    </recommendedName>
</protein>
<evidence type="ECO:0000313" key="3">
    <source>
        <dbReference type="Proteomes" id="UP001432027"/>
    </source>
</evidence>
<dbReference type="InterPro" id="IPR019427">
    <property type="entry name" value="7TM_GPCR_serpentine_rcpt_Srw"/>
</dbReference>
<dbReference type="PANTHER" id="PTHR46273">
    <property type="entry name" value="MYOSUPPRESSIN RECEPTOR 1, ISOFORM B-RELATED"/>
    <property type="match status" value="1"/>
</dbReference>
<evidence type="ECO:0000313" key="2">
    <source>
        <dbReference type="EMBL" id="GMS93493.1"/>
    </source>
</evidence>
<keyword evidence="1" id="KW-1133">Transmembrane helix</keyword>